<feature type="transmembrane region" description="Helical" evidence="6">
    <location>
        <begin position="7"/>
        <end position="27"/>
    </location>
</feature>
<name>A0A4S2DRX8_9CLOT</name>
<feature type="transmembrane region" description="Helical" evidence="6">
    <location>
        <begin position="63"/>
        <end position="81"/>
    </location>
</feature>
<feature type="transmembrane region" description="Helical" evidence="6">
    <location>
        <begin position="190"/>
        <end position="209"/>
    </location>
</feature>
<evidence type="ECO:0000256" key="2">
    <source>
        <dbReference type="ARBA" id="ARBA00009773"/>
    </source>
</evidence>
<evidence type="ECO:0000256" key="6">
    <source>
        <dbReference type="SAM" id="Phobius"/>
    </source>
</evidence>
<dbReference type="OrthoDB" id="9774361at2"/>
<dbReference type="GO" id="GO:0055085">
    <property type="term" value="P:transmembrane transport"/>
    <property type="evidence" value="ECO:0007669"/>
    <property type="project" value="TreeGrafter"/>
</dbReference>
<feature type="transmembrane region" description="Helical" evidence="6">
    <location>
        <begin position="215"/>
        <end position="242"/>
    </location>
</feature>
<dbReference type="InterPro" id="IPR002549">
    <property type="entry name" value="AI-2E-like"/>
</dbReference>
<feature type="transmembrane region" description="Helical" evidence="6">
    <location>
        <begin position="129"/>
        <end position="156"/>
    </location>
</feature>
<proteinExistence type="inferred from homology"/>
<gene>
    <name evidence="7" type="ORF">E5347_03920</name>
</gene>
<dbReference type="Proteomes" id="UP000306888">
    <property type="component" value="Unassembled WGS sequence"/>
</dbReference>
<dbReference type="PANTHER" id="PTHR21716">
    <property type="entry name" value="TRANSMEMBRANE PROTEIN"/>
    <property type="match status" value="1"/>
</dbReference>
<dbReference type="PANTHER" id="PTHR21716:SF68">
    <property type="entry name" value="TRANSPORT PROTEIN YTVI-RELATED"/>
    <property type="match status" value="1"/>
</dbReference>
<keyword evidence="5 6" id="KW-0472">Membrane</keyword>
<feature type="transmembrane region" description="Helical" evidence="6">
    <location>
        <begin position="249"/>
        <end position="265"/>
    </location>
</feature>
<organism evidence="7 8">
    <name type="scientific">Clostridium sartagoforme</name>
    <dbReference type="NCBI Taxonomy" id="84031"/>
    <lineage>
        <taxon>Bacteria</taxon>
        <taxon>Bacillati</taxon>
        <taxon>Bacillota</taxon>
        <taxon>Clostridia</taxon>
        <taxon>Eubacteriales</taxon>
        <taxon>Clostridiaceae</taxon>
        <taxon>Clostridium</taxon>
    </lineage>
</organism>
<dbReference type="GO" id="GO:0016020">
    <property type="term" value="C:membrane"/>
    <property type="evidence" value="ECO:0007669"/>
    <property type="project" value="UniProtKB-SubCell"/>
</dbReference>
<evidence type="ECO:0000256" key="3">
    <source>
        <dbReference type="ARBA" id="ARBA00022692"/>
    </source>
</evidence>
<evidence type="ECO:0000256" key="4">
    <source>
        <dbReference type="ARBA" id="ARBA00022989"/>
    </source>
</evidence>
<feature type="transmembrane region" description="Helical" evidence="6">
    <location>
        <begin position="33"/>
        <end position="51"/>
    </location>
</feature>
<dbReference type="AlphaFoldDB" id="A0A4S2DRX8"/>
<protein>
    <submittedName>
        <fullName evidence="7">AI-2E family transporter</fullName>
    </submittedName>
</protein>
<keyword evidence="4 6" id="KW-1133">Transmembrane helix</keyword>
<keyword evidence="3 6" id="KW-0812">Transmembrane</keyword>
<sequence>MKLYNTYSKVINLVILFIIVSAIAILINKYFKPFFIIIIFTLLTQPICRVFNKMNISRRISAVLSIFIFNGILFIIIFYFGNRIINFIYMIYNHNIQDFLEIFNSIKSFLNLDIDKIIRSLSGFFDSKFIMQGAILTGDGIVSYFLANIISYFILVDKNEIINFFMKLFPKEFTKGFFKKLLNLKEVFKIEVRLILLSGIIVTLGFRVLQIDNSLFLGSISAILDILPFVGTTIVFIPIIIYNIVMKRYLLVFGLVLLYCLEKIIREILEAKFLSSRLEIHPLVVILSIYIGVNMFGLIGIIAGPIYSIIAKDVIYSS</sequence>
<dbReference type="Pfam" id="PF01594">
    <property type="entry name" value="AI-2E_transport"/>
    <property type="match status" value="1"/>
</dbReference>
<keyword evidence="8" id="KW-1185">Reference proteome</keyword>
<comment type="caution">
    <text evidence="7">The sequence shown here is derived from an EMBL/GenBank/DDBJ whole genome shotgun (WGS) entry which is preliminary data.</text>
</comment>
<feature type="transmembrane region" description="Helical" evidence="6">
    <location>
        <begin position="285"/>
        <end position="310"/>
    </location>
</feature>
<evidence type="ECO:0000256" key="1">
    <source>
        <dbReference type="ARBA" id="ARBA00004141"/>
    </source>
</evidence>
<evidence type="ECO:0000256" key="5">
    <source>
        <dbReference type="ARBA" id="ARBA00023136"/>
    </source>
</evidence>
<accession>A0A4S2DRX8</accession>
<dbReference type="RefSeq" id="WP_136004876.1">
    <property type="nucleotide sequence ID" value="NZ_SRYR01000001.1"/>
</dbReference>
<dbReference type="EMBL" id="SRYR01000001">
    <property type="protein sequence ID" value="TGY43973.1"/>
    <property type="molecule type" value="Genomic_DNA"/>
</dbReference>
<comment type="similarity">
    <text evidence="2">Belongs to the autoinducer-2 exporter (AI-2E) (TC 2.A.86) family.</text>
</comment>
<reference evidence="7 8" key="1">
    <citation type="submission" date="2019-04" db="EMBL/GenBank/DDBJ databases">
        <title>Microbes associate with the intestines of laboratory mice.</title>
        <authorList>
            <person name="Navarre W."/>
            <person name="Wong E."/>
            <person name="Huang K."/>
            <person name="Tropini C."/>
            <person name="Ng K."/>
            <person name="Yu B."/>
        </authorList>
    </citation>
    <scope>NUCLEOTIDE SEQUENCE [LARGE SCALE GENOMIC DNA]</scope>
    <source>
        <strain evidence="7 8">NM50_B9-20</strain>
    </source>
</reference>
<comment type="subcellular location">
    <subcellularLocation>
        <location evidence="1">Membrane</location>
        <topology evidence="1">Multi-pass membrane protein</topology>
    </subcellularLocation>
</comment>
<evidence type="ECO:0000313" key="8">
    <source>
        <dbReference type="Proteomes" id="UP000306888"/>
    </source>
</evidence>
<evidence type="ECO:0000313" key="7">
    <source>
        <dbReference type="EMBL" id="TGY43973.1"/>
    </source>
</evidence>